<comment type="similarity">
    <text evidence="2">Belongs to the major facilitator superfamily. Monocarboxylate porter (TC 2.A.1.13) family.</text>
</comment>
<dbReference type="Pfam" id="PF07690">
    <property type="entry name" value="MFS_1"/>
    <property type="match status" value="1"/>
</dbReference>
<feature type="transmembrane region" description="Helical" evidence="3">
    <location>
        <begin position="98"/>
        <end position="121"/>
    </location>
</feature>
<dbReference type="PANTHER" id="PTHR11360">
    <property type="entry name" value="MONOCARBOXYLATE TRANSPORTER"/>
    <property type="match status" value="1"/>
</dbReference>
<dbReference type="InterPro" id="IPR036259">
    <property type="entry name" value="MFS_trans_sf"/>
</dbReference>
<reference evidence="5 6" key="1">
    <citation type="submission" date="2024-02" db="EMBL/GenBank/DDBJ databases">
        <title>A draft genome for the cacao thread blight pathogen Marasmius crinis-equi.</title>
        <authorList>
            <person name="Cohen S.P."/>
            <person name="Baruah I.K."/>
            <person name="Amoako-Attah I."/>
            <person name="Bukari Y."/>
            <person name="Meinhardt L.W."/>
            <person name="Bailey B.A."/>
        </authorList>
    </citation>
    <scope>NUCLEOTIDE SEQUENCE [LARGE SCALE GENOMIC DNA]</scope>
    <source>
        <strain evidence="5 6">GH-76</strain>
    </source>
</reference>
<keyword evidence="3" id="KW-1133">Transmembrane helix</keyword>
<evidence type="ECO:0000256" key="3">
    <source>
        <dbReference type="SAM" id="Phobius"/>
    </source>
</evidence>
<feature type="transmembrane region" description="Helical" evidence="3">
    <location>
        <begin position="157"/>
        <end position="179"/>
    </location>
</feature>
<feature type="transmembrane region" description="Helical" evidence="3">
    <location>
        <begin position="235"/>
        <end position="257"/>
    </location>
</feature>
<evidence type="ECO:0000256" key="2">
    <source>
        <dbReference type="ARBA" id="ARBA00006727"/>
    </source>
</evidence>
<protein>
    <recommendedName>
        <fullName evidence="4">Major facilitator superfamily (MFS) profile domain-containing protein</fullName>
    </recommendedName>
</protein>
<dbReference type="Gene3D" id="1.20.1250.20">
    <property type="entry name" value="MFS general substrate transporter like domains"/>
    <property type="match status" value="2"/>
</dbReference>
<feature type="transmembrane region" description="Helical" evidence="3">
    <location>
        <begin position="269"/>
        <end position="291"/>
    </location>
</feature>
<organism evidence="5 6">
    <name type="scientific">Marasmius crinis-equi</name>
    <dbReference type="NCBI Taxonomy" id="585013"/>
    <lineage>
        <taxon>Eukaryota</taxon>
        <taxon>Fungi</taxon>
        <taxon>Dikarya</taxon>
        <taxon>Basidiomycota</taxon>
        <taxon>Agaricomycotina</taxon>
        <taxon>Agaricomycetes</taxon>
        <taxon>Agaricomycetidae</taxon>
        <taxon>Agaricales</taxon>
        <taxon>Marasmiineae</taxon>
        <taxon>Marasmiaceae</taxon>
        <taxon>Marasmius</taxon>
    </lineage>
</organism>
<accession>A0ABR3F369</accession>
<keyword evidence="6" id="KW-1185">Reference proteome</keyword>
<comment type="caution">
    <text evidence="5">The sequence shown here is derived from an EMBL/GenBank/DDBJ whole genome shotgun (WGS) entry which is preliminary data.</text>
</comment>
<feature type="domain" description="Major facilitator superfamily (MFS) profile" evidence="4">
    <location>
        <begin position="234"/>
        <end position="437"/>
    </location>
</feature>
<comment type="subcellular location">
    <subcellularLocation>
        <location evidence="1">Membrane</location>
        <topology evidence="1">Multi-pass membrane protein</topology>
    </subcellularLocation>
</comment>
<gene>
    <name evidence="5" type="ORF">V5O48_012405</name>
</gene>
<dbReference type="PROSITE" id="PS50850">
    <property type="entry name" value="MFS"/>
    <property type="match status" value="1"/>
</dbReference>
<dbReference type="Proteomes" id="UP001465976">
    <property type="component" value="Unassembled WGS sequence"/>
</dbReference>
<evidence type="ECO:0000313" key="6">
    <source>
        <dbReference type="Proteomes" id="UP001465976"/>
    </source>
</evidence>
<dbReference type="InterPro" id="IPR020846">
    <property type="entry name" value="MFS_dom"/>
</dbReference>
<dbReference type="SUPFAM" id="SSF103473">
    <property type="entry name" value="MFS general substrate transporter"/>
    <property type="match status" value="1"/>
</dbReference>
<evidence type="ECO:0000256" key="1">
    <source>
        <dbReference type="ARBA" id="ARBA00004141"/>
    </source>
</evidence>
<feature type="transmembrane region" description="Helical" evidence="3">
    <location>
        <begin position="191"/>
        <end position="210"/>
    </location>
</feature>
<dbReference type="PANTHER" id="PTHR11360:SF287">
    <property type="entry name" value="MFS MONOCARBOXYLATE TRANSPORTER"/>
    <property type="match status" value="1"/>
</dbReference>
<evidence type="ECO:0000313" key="5">
    <source>
        <dbReference type="EMBL" id="KAL0569553.1"/>
    </source>
</evidence>
<dbReference type="InterPro" id="IPR011701">
    <property type="entry name" value="MFS"/>
</dbReference>
<evidence type="ECO:0000259" key="4">
    <source>
        <dbReference type="PROSITE" id="PS50850"/>
    </source>
</evidence>
<keyword evidence="3" id="KW-0812">Transmembrane</keyword>
<feature type="transmembrane region" description="Helical" evidence="3">
    <location>
        <begin position="324"/>
        <end position="343"/>
    </location>
</feature>
<proteinExistence type="inferred from homology"/>
<dbReference type="EMBL" id="JBAHYK010001092">
    <property type="protein sequence ID" value="KAL0569553.1"/>
    <property type="molecule type" value="Genomic_DNA"/>
</dbReference>
<sequence length="437" mass="46872">MSTHSKETTQTYAENTASEIELRVRASEPASEDTQLETGASQIAPDNAVSLPPMDGGFDAWAYLGSAFLLEMVIWSYPSTYGVYLQYYSTHAFPGQTSMLANVGSIANGLLHMSSVAVLLIGNRYPWYKRHTMGAGLAIAVAGLVGAANSTKPWHLVLTQGVLFGIGGSVGGVIMPLAVETGLNRYGPKATLIFMALLLVVIAVPCSRYLKPRLPVARSVAPASFDTQFARTSSFWILFVFNALQGLASLIPSLYIPTFTSDLNLGTKAGVVVLSIMYGASAPGYIVMGWLSDRFDVRYSILLCSIGSGLAVLLLWGLAKSISVLIVFSCFYGFFSSSWYALWPRFTAITADNASQASSIWSIFVAGKGLGNFFSAPIATALLHPWQLTNKPGSAYGLKGYGPLILFTGLSLLATSSASLYRGARIPFLRRLVEILS</sequence>
<keyword evidence="3" id="KW-0472">Membrane</keyword>
<feature type="transmembrane region" description="Helical" evidence="3">
    <location>
        <begin position="297"/>
        <end position="317"/>
    </location>
</feature>
<feature type="transmembrane region" description="Helical" evidence="3">
    <location>
        <begin position="133"/>
        <end position="151"/>
    </location>
</feature>
<feature type="transmembrane region" description="Helical" evidence="3">
    <location>
        <begin position="401"/>
        <end position="421"/>
    </location>
</feature>
<dbReference type="InterPro" id="IPR050327">
    <property type="entry name" value="Proton-linked_MCT"/>
</dbReference>
<name>A0ABR3F369_9AGAR</name>
<feature type="transmembrane region" description="Helical" evidence="3">
    <location>
        <begin position="60"/>
        <end position="78"/>
    </location>
</feature>